<feature type="domain" description="Sulfatase N-terminal" evidence="5">
    <location>
        <begin position="29"/>
        <end position="347"/>
    </location>
</feature>
<keyword evidence="2" id="KW-0479">Metal-binding</keyword>
<dbReference type="EMBL" id="FXUG01000004">
    <property type="protein sequence ID" value="SMP53956.1"/>
    <property type="molecule type" value="Genomic_DNA"/>
</dbReference>
<organism evidence="6 7">
    <name type="scientific">Neorhodopirellula lusitana</name>
    <dbReference type="NCBI Taxonomy" id="445327"/>
    <lineage>
        <taxon>Bacteria</taxon>
        <taxon>Pseudomonadati</taxon>
        <taxon>Planctomycetota</taxon>
        <taxon>Planctomycetia</taxon>
        <taxon>Pirellulales</taxon>
        <taxon>Pirellulaceae</taxon>
        <taxon>Neorhodopirellula</taxon>
    </lineage>
</organism>
<proteinExistence type="inferred from homology"/>
<comment type="caution">
    <text evidence="6">The sequence shown here is derived from an EMBL/GenBank/DDBJ whole genome shotgun (WGS) entry which is preliminary data.</text>
</comment>
<dbReference type="SUPFAM" id="SSF53649">
    <property type="entry name" value="Alkaline phosphatase-like"/>
    <property type="match status" value="1"/>
</dbReference>
<reference evidence="6 7" key="1">
    <citation type="submission" date="2017-05" db="EMBL/GenBank/DDBJ databases">
        <authorList>
            <person name="Varghese N."/>
            <person name="Submissions S."/>
        </authorList>
    </citation>
    <scope>NUCLEOTIDE SEQUENCE [LARGE SCALE GENOMIC DNA]</scope>
    <source>
        <strain evidence="6 7">DSM 25457</strain>
    </source>
</reference>
<evidence type="ECO:0000259" key="5">
    <source>
        <dbReference type="Pfam" id="PF00884"/>
    </source>
</evidence>
<dbReference type="PROSITE" id="PS00523">
    <property type="entry name" value="SULFATASE_1"/>
    <property type="match status" value="1"/>
</dbReference>
<dbReference type="InterPro" id="IPR017850">
    <property type="entry name" value="Alkaline_phosphatase_core_sf"/>
</dbReference>
<sequence>MLNALRIGFAALALVLVTGSDSVQSNEQPNIVLILADDVGIEGLECYGGTSYATPRLNELAAAGIRFTQAYSQPLCTPTRVELLTGMDNHRNWKSFGILDPNATTFAHKFKRIGYATAIFGKWQLRSYDPPDYPGAAERRDGGMHPKDAGFDEYALYHAGHTEAKGSRYANPTMLEGVAGEEGELRTYQGGYGEDVWVGKTIDFLDRHRAEPSMVYYPMALPHWPMVPTPNSDDWDPTVDPQPVSVDYAADMIEYMDTAVGNLVDGLTSKGLIENTLILFYSDNGTHVDVASQMADGRMIQGGKASPLQTGVHVPLIAYWPGKIAPGVSDRIVDASDFFPTLLEIAGERGTDAASTDGISFAKVLFPADDSLSDPRRESAFFWYDPRPGWDKERFDRHVFAINHHFKRFRDGRLFRLTDRPLEEILVSPENMTAEELAASTELAKVIENQMSGVEEPPLVNAFGDPL</sequence>
<dbReference type="PANTHER" id="PTHR42693:SF53">
    <property type="entry name" value="ENDO-4-O-SULFATASE"/>
    <property type="match status" value="1"/>
</dbReference>
<accession>A0ABY1Q398</accession>
<dbReference type="InterPro" id="IPR050738">
    <property type="entry name" value="Sulfatase"/>
</dbReference>
<dbReference type="Proteomes" id="UP001158067">
    <property type="component" value="Unassembled WGS sequence"/>
</dbReference>
<evidence type="ECO:0000313" key="7">
    <source>
        <dbReference type="Proteomes" id="UP001158067"/>
    </source>
</evidence>
<comment type="similarity">
    <text evidence="1">Belongs to the sulfatase family.</text>
</comment>
<evidence type="ECO:0000313" key="6">
    <source>
        <dbReference type="EMBL" id="SMP53956.1"/>
    </source>
</evidence>
<evidence type="ECO:0000256" key="1">
    <source>
        <dbReference type="ARBA" id="ARBA00008779"/>
    </source>
</evidence>
<evidence type="ECO:0000256" key="4">
    <source>
        <dbReference type="ARBA" id="ARBA00022837"/>
    </source>
</evidence>
<keyword evidence="4" id="KW-0106">Calcium</keyword>
<dbReference type="InterPro" id="IPR024607">
    <property type="entry name" value="Sulfatase_CS"/>
</dbReference>
<gene>
    <name evidence="6" type="ORF">SAMN06265222_104182</name>
</gene>
<evidence type="ECO:0000256" key="2">
    <source>
        <dbReference type="ARBA" id="ARBA00022723"/>
    </source>
</evidence>
<evidence type="ECO:0000256" key="3">
    <source>
        <dbReference type="ARBA" id="ARBA00022801"/>
    </source>
</evidence>
<dbReference type="Pfam" id="PF00884">
    <property type="entry name" value="Sulfatase"/>
    <property type="match status" value="1"/>
</dbReference>
<dbReference type="RefSeq" id="WP_283432368.1">
    <property type="nucleotide sequence ID" value="NZ_FXUG01000004.1"/>
</dbReference>
<keyword evidence="3" id="KW-0378">Hydrolase</keyword>
<keyword evidence="7" id="KW-1185">Reference proteome</keyword>
<dbReference type="PANTHER" id="PTHR42693">
    <property type="entry name" value="ARYLSULFATASE FAMILY MEMBER"/>
    <property type="match status" value="1"/>
</dbReference>
<dbReference type="Gene3D" id="3.40.720.10">
    <property type="entry name" value="Alkaline Phosphatase, subunit A"/>
    <property type="match status" value="1"/>
</dbReference>
<protein>
    <submittedName>
        <fullName evidence="6">Arylsulfatase A</fullName>
    </submittedName>
</protein>
<dbReference type="InterPro" id="IPR000917">
    <property type="entry name" value="Sulfatase_N"/>
</dbReference>
<dbReference type="CDD" id="cd16151">
    <property type="entry name" value="sulfatase_like"/>
    <property type="match status" value="1"/>
</dbReference>
<name>A0ABY1Q398_9BACT</name>